<accession>A0A1W6N179</accession>
<evidence type="ECO:0000313" key="2">
    <source>
        <dbReference type="Proteomes" id="UP000193978"/>
    </source>
</evidence>
<dbReference type="PANTHER" id="PTHR39332">
    <property type="entry name" value="BLL4707 PROTEIN"/>
    <property type="match status" value="1"/>
</dbReference>
<dbReference type="EMBL" id="CP019948">
    <property type="protein sequence ID" value="ARN83622.1"/>
    <property type="molecule type" value="Genomic_DNA"/>
</dbReference>
<proteinExistence type="predicted"/>
<protein>
    <recommendedName>
        <fullName evidence="3">MxaD family protein</fullName>
    </recommendedName>
</protein>
<dbReference type="Gene3D" id="3.30.530.20">
    <property type="match status" value="1"/>
</dbReference>
<sequence length="166" mass="18185">MMLAPSLTIAHGATPQKVVETIEIAAPPEKVWAVVGDFADVSWRPEIERAEAQGGNVPETATRRFYYKRGGSLDERLVQYDGAAMSLRYIIERADIAVLPVGNLSATLNVRGLPDGGSRVEWKSRFYRAFPGGNPPEQFTDEIAVDAVTRIFKAGLASLKAKLERP</sequence>
<evidence type="ECO:0008006" key="3">
    <source>
        <dbReference type="Google" id="ProtNLM"/>
    </source>
</evidence>
<dbReference type="STRING" id="655015.B1812_12735"/>
<dbReference type="PANTHER" id="PTHR39332:SF7">
    <property type="entry name" value="SRPBCC FAMILY PROTEIN"/>
    <property type="match status" value="1"/>
</dbReference>
<dbReference type="CDD" id="cd07821">
    <property type="entry name" value="PYR_PYL_RCAR_like"/>
    <property type="match status" value="1"/>
</dbReference>
<gene>
    <name evidence="1" type="ORF">B1812_12735</name>
</gene>
<dbReference type="Pfam" id="PF10604">
    <property type="entry name" value="Polyketide_cyc2"/>
    <property type="match status" value="1"/>
</dbReference>
<evidence type="ECO:0000313" key="1">
    <source>
        <dbReference type="EMBL" id="ARN83622.1"/>
    </source>
</evidence>
<dbReference type="AlphaFoldDB" id="A0A1W6N179"/>
<dbReference type="KEGG" id="mbry:B1812_12735"/>
<dbReference type="InterPro" id="IPR023393">
    <property type="entry name" value="START-like_dom_sf"/>
</dbReference>
<dbReference type="OrthoDB" id="1364128at2"/>
<dbReference type="Proteomes" id="UP000193978">
    <property type="component" value="Chromosome"/>
</dbReference>
<name>A0A1W6N179_9HYPH</name>
<dbReference type="SUPFAM" id="SSF55961">
    <property type="entry name" value="Bet v1-like"/>
    <property type="match status" value="1"/>
</dbReference>
<keyword evidence="2" id="KW-1185">Reference proteome</keyword>
<reference evidence="1 2" key="1">
    <citation type="submission" date="2017-02" db="EMBL/GenBank/DDBJ databases">
        <authorList>
            <person name="Peterson S.W."/>
        </authorList>
    </citation>
    <scope>NUCLEOTIDE SEQUENCE [LARGE SCALE GENOMIC DNA]</scope>
    <source>
        <strain evidence="1 2">S285</strain>
    </source>
</reference>
<dbReference type="InterPro" id="IPR019587">
    <property type="entry name" value="Polyketide_cyclase/dehydratase"/>
</dbReference>
<organism evidence="1 2">
    <name type="scientific">Methylocystis bryophila</name>
    <dbReference type="NCBI Taxonomy" id="655015"/>
    <lineage>
        <taxon>Bacteria</taxon>
        <taxon>Pseudomonadati</taxon>
        <taxon>Pseudomonadota</taxon>
        <taxon>Alphaproteobacteria</taxon>
        <taxon>Hyphomicrobiales</taxon>
        <taxon>Methylocystaceae</taxon>
        <taxon>Methylocystis</taxon>
    </lineage>
</organism>